<gene>
    <name evidence="11" type="ORF">ACFPQ6_09770</name>
</gene>
<keyword evidence="11" id="KW-0012">Acyltransferase</keyword>
<evidence type="ECO:0000256" key="1">
    <source>
        <dbReference type="ARBA" id="ARBA00022475"/>
    </source>
</evidence>
<dbReference type="Pfam" id="PF02660">
    <property type="entry name" value="G3P_acyltransf"/>
    <property type="match status" value="1"/>
</dbReference>
<keyword evidence="9" id="KW-1208">Phospholipid metabolism</keyword>
<keyword evidence="3 11" id="KW-0808">Transferase</keyword>
<feature type="transmembrane region" description="Helical" evidence="10">
    <location>
        <begin position="78"/>
        <end position="98"/>
    </location>
</feature>
<keyword evidence="4 10" id="KW-0812">Transmembrane</keyword>
<dbReference type="RefSeq" id="WP_380048800.1">
    <property type="nucleotide sequence ID" value="NZ_JBHSOH010000009.1"/>
</dbReference>
<dbReference type="PANTHER" id="PTHR30309:SF0">
    <property type="entry name" value="GLYCEROL-3-PHOSPHATE ACYLTRANSFERASE-RELATED"/>
    <property type="match status" value="1"/>
</dbReference>
<dbReference type="PANTHER" id="PTHR30309">
    <property type="entry name" value="INNER MEMBRANE PROTEIN YGIH"/>
    <property type="match status" value="1"/>
</dbReference>
<dbReference type="NCBIfam" id="NF010978">
    <property type="entry name" value="PRK14401.1"/>
    <property type="match status" value="1"/>
</dbReference>
<evidence type="ECO:0000256" key="5">
    <source>
        <dbReference type="ARBA" id="ARBA00022989"/>
    </source>
</evidence>
<evidence type="ECO:0000313" key="12">
    <source>
        <dbReference type="Proteomes" id="UP001595979"/>
    </source>
</evidence>
<name>A0ABW1DKG3_9DEIO</name>
<evidence type="ECO:0000256" key="6">
    <source>
        <dbReference type="ARBA" id="ARBA00023098"/>
    </source>
</evidence>
<sequence length="191" mass="19580">MPGVKLVLVALIAFLLGSLVMGVLYSRWRGEDIRGRDLPGGSGTFRQYGRAAAVGVTLADALKGAVAVLLARWVAPELTWVAVGGVVLGHCYPLFFGFRGGGGVAPLIGAMLVAAPVVILGMLAFALAAIPPYRKFLQPRLGLNAIPFATALSLPVGLALATRYGGVGDLLAGGAAMGLRAVHLLRAGPRA</sequence>
<evidence type="ECO:0000256" key="9">
    <source>
        <dbReference type="ARBA" id="ARBA00023264"/>
    </source>
</evidence>
<evidence type="ECO:0000256" key="3">
    <source>
        <dbReference type="ARBA" id="ARBA00022679"/>
    </source>
</evidence>
<keyword evidence="5 10" id="KW-1133">Transmembrane helix</keyword>
<evidence type="ECO:0000313" key="11">
    <source>
        <dbReference type="EMBL" id="MFC5848597.1"/>
    </source>
</evidence>
<evidence type="ECO:0000256" key="10">
    <source>
        <dbReference type="SAM" id="Phobius"/>
    </source>
</evidence>
<keyword evidence="8" id="KW-0594">Phospholipid biosynthesis</keyword>
<dbReference type="EC" id="2.3.1.275" evidence="11"/>
<dbReference type="Proteomes" id="UP001595979">
    <property type="component" value="Unassembled WGS sequence"/>
</dbReference>
<feature type="transmembrane region" description="Helical" evidence="10">
    <location>
        <begin position="104"/>
        <end position="129"/>
    </location>
</feature>
<dbReference type="EMBL" id="JBHSOH010000009">
    <property type="protein sequence ID" value="MFC5848597.1"/>
    <property type="molecule type" value="Genomic_DNA"/>
</dbReference>
<evidence type="ECO:0000256" key="7">
    <source>
        <dbReference type="ARBA" id="ARBA00023136"/>
    </source>
</evidence>
<evidence type="ECO:0000256" key="2">
    <source>
        <dbReference type="ARBA" id="ARBA00022516"/>
    </source>
</evidence>
<protein>
    <submittedName>
        <fullName evidence="11">Glycerol-3-phosphate acyltransferase</fullName>
        <ecNumber evidence="11">2.3.1.275</ecNumber>
    </submittedName>
</protein>
<dbReference type="SMART" id="SM01207">
    <property type="entry name" value="G3P_acyltransf"/>
    <property type="match status" value="1"/>
</dbReference>
<feature type="transmembrane region" description="Helical" evidence="10">
    <location>
        <begin position="141"/>
        <end position="161"/>
    </location>
</feature>
<keyword evidence="6" id="KW-0443">Lipid metabolism</keyword>
<evidence type="ECO:0000256" key="8">
    <source>
        <dbReference type="ARBA" id="ARBA00023209"/>
    </source>
</evidence>
<dbReference type="GO" id="GO:0016746">
    <property type="term" value="F:acyltransferase activity"/>
    <property type="evidence" value="ECO:0007669"/>
    <property type="project" value="UniProtKB-KW"/>
</dbReference>
<reference evidence="12" key="1">
    <citation type="journal article" date="2019" name="Int. J. Syst. Evol. Microbiol.">
        <title>The Global Catalogue of Microorganisms (GCM) 10K type strain sequencing project: providing services to taxonomists for standard genome sequencing and annotation.</title>
        <authorList>
            <consortium name="The Broad Institute Genomics Platform"/>
            <consortium name="The Broad Institute Genome Sequencing Center for Infectious Disease"/>
            <person name="Wu L."/>
            <person name="Ma J."/>
        </authorList>
    </citation>
    <scope>NUCLEOTIDE SEQUENCE [LARGE SCALE GENOMIC DNA]</scope>
    <source>
        <strain evidence="12">CGMCC 1.15053</strain>
    </source>
</reference>
<keyword evidence="1" id="KW-1003">Cell membrane</keyword>
<feature type="transmembrane region" description="Helical" evidence="10">
    <location>
        <begin position="51"/>
        <end position="71"/>
    </location>
</feature>
<keyword evidence="7 10" id="KW-0472">Membrane</keyword>
<keyword evidence="2" id="KW-0444">Lipid biosynthesis</keyword>
<comment type="caution">
    <text evidence="11">The sequence shown here is derived from an EMBL/GenBank/DDBJ whole genome shotgun (WGS) entry which is preliminary data.</text>
</comment>
<accession>A0ABW1DKG3</accession>
<keyword evidence="12" id="KW-1185">Reference proteome</keyword>
<dbReference type="InterPro" id="IPR003811">
    <property type="entry name" value="G3P_acylTferase_PlsY"/>
</dbReference>
<proteinExistence type="predicted"/>
<organism evidence="11 12">
    <name type="scientific">Deinococcus petrolearius</name>
    <dbReference type="NCBI Taxonomy" id="1751295"/>
    <lineage>
        <taxon>Bacteria</taxon>
        <taxon>Thermotogati</taxon>
        <taxon>Deinococcota</taxon>
        <taxon>Deinococci</taxon>
        <taxon>Deinococcales</taxon>
        <taxon>Deinococcaceae</taxon>
        <taxon>Deinococcus</taxon>
    </lineage>
</organism>
<evidence type="ECO:0000256" key="4">
    <source>
        <dbReference type="ARBA" id="ARBA00022692"/>
    </source>
</evidence>